<accession>A0A5A7PE37</accession>
<evidence type="ECO:0000313" key="1">
    <source>
        <dbReference type="EMBL" id="GER30776.1"/>
    </source>
</evidence>
<keyword evidence="2" id="KW-1185">Reference proteome</keyword>
<sequence length="149" mass="16424">MKVCTSTSKTLSDDKKSHIGAYCGPDKRKACGGEMVMSFLADVVPRSLLLKEFRPIKSPKHRTSPFFPLLILRVSSPRPKSDRRLPSLDFLPKSLLAGEPLAAAIHQQPPASLNGPARPQSVHLRLRSTVGANIREQIRPAANHRCELL</sequence>
<proteinExistence type="predicted"/>
<dbReference type="AlphaFoldDB" id="A0A5A7PE37"/>
<dbReference type="EMBL" id="BKCP01004394">
    <property type="protein sequence ID" value="GER30776.1"/>
    <property type="molecule type" value="Genomic_DNA"/>
</dbReference>
<protein>
    <submittedName>
        <fullName evidence="1">Proline iminopeptidase</fullName>
    </submittedName>
</protein>
<gene>
    <name evidence="1" type="ORF">STAS_06743</name>
</gene>
<evidence type="ECO:0000313" key="2">
    <source>
        <dbReference type="Proteomes" id="UP000325081"/>
    </source>
</evidence>
<reference evidence="2" key="1">
    <citation type="journal article" date="2019" name="Curr. Biol.">
        <title>Genome Sequence of Striga asiatica Provides Insight into the Evolution of Plant Parasitism.</title>
        <authorList>
            <person name="Yoshida S."/>
            <person name="Kim S."/>
            <person name="Wafula E.K."/>
            <person name="Tanskanen J."/>
            <person name="Kim Y.M."/>
            <person name="Honaas L."/>
            <person name="Yang Z."/>
            <person name="Spallek T."/>
            <person name="Conn C.E."/>
            <person name="Ichihashi Y."/>
            <person name="Cheong K."/>
            <person name="Cui S."/>
            <person name="Der J.P."/>
            <person name="Gundlach H."/>
            <person name="Jiao Y."/>
            <person name="Hori C."/>
            <person name="Ishida J.K."/>
            <person name="Kasahara H."/>
            <person name="Kiba T."/>
            <person name="Kim M.S."/>
            <person name="Koo N."/>
            <person name="Laohavisit A."/>
            <person name="Lee Y.H."/>
            <person name="Lumba S."/>
            <person name="McCourt P."/>
            <person name="Mortimer J.C."/>
            <person name="Mutuku J.M."/>
            <person name="Nomura T."/>
            <person name="Sasaki-Sekimoto Y."/>
            <person name="Seto Y."/>
            <person name="Wang Y."/>
            <person name="Wakatake T."/>
            <person name="Sakakibara H."/>
            <person name="Demura T."/>
            <person name="Yamaguchi S."/>
            <person name="Yoneyama K."/>
            <person name="Manabe R.I."/>
            <person name="Nelson D.C."/>
            <person name="Schulman A.H."/>
            <person name="Timko M.P."/>
            <person name="dePamphilis C.W."/>
            <person name="Choi D."/>
            <person name="Shirasu K."/>
        </authorList>
    </citation>
    <scope>NUCLEOTIDE SEQUENCE [LARGE SCALE GENOMIC DNA]</scope>
    <source>
        <strain evidence="2">cv. UVA1</strain>
    </source>
</reference>
<organism evidence="1 2">
    <name type="scientific">Striga asiatica</name>
    <name type="common">Asiatic witchweed</name>
    <name type="synonym">Buchnera asiatica</name>
    <dbReference type="NCBI Taxonomy" id="4170"/>
    <lineage>
        <taxon>Eukaryota</taxon>
        <taxon>Viridiplantae</taxon>
        <taxon>Streptophyta</taxon>
        <taxon>Embryophyta</taxon>
        <taxon>Tracheophyta</taxon>
        <taxon>Spermatophyta</taxon>
        <taxon>Magnoliopsida</taxon>
        <taxon>eudicotyledons</taxon>
        <taxon>Gunneridae</taxon>
        <taxon>Pentapetalae</taxon>
        <taxon>asterids</taxon>
        <taxon>lamiids</taxon>
        <taxon>Lamiales</taxon>
        <taxon>Orobanchaceae</taxon>
        <taxon>Buchnereae</taxon>
        <taxon>Striga</taxon>
    </lineage>
</organism>
<comment type="caution">
    <text evidence="1">The sequence shown here is derived from an EMBL/GenBank/DDBJ whole genome shotgun (WGS) entry which is preliminary data.</text>
</comment>
<name>A0A5A7PE37_STRAF</name>
<dbReference type="Proteomes" id="UP000325081">
    <property type="component" value="Unassembled WGS sequence"/>
</dbReference>